<sequence>MVKYGNDWYAATRERPRTVKEEIEWRRKANYAANKGRERKDLYTDNWDGSVYKGSKFNVLTVIALVSVLTPLAGLAFAWWSYGVLWG</sequence>
<name>A0AAW1RNP4_9CHLO</name>
<reference evidence="2 3" key="1">
    <citation type="journal article" date="2024" name="Nat. Commun.">
        <title>Phylogenomics reveals the evolutionary origins of lichenization in chlorophyte algae.</title>
        <authorList>
            <person name="Puginier C."/>
            <person name="Libourel C."/>
            <person name="Otte J."/>
            <person name="Skaloud P."/>
            <person name="Haon M."/>
            <person name="Grisel S."/>
            <person name="Petersen M."/>
            <person name="Berrin J.G."/>
            <person name="Delaux P.M."/>
            <person name="Dal Grande F."/>
            <person name="Keller J."/>
        </authorList>
    </citation>
    <scope>NUCLEOTIDE SEQUENCE [LARGE SCALE GENOMIC DNA]</scope>
    <source>
        <strain evidence="2 3">SAG 245.80</strain>
    </source>
</reference>
<proteinExistence type="predicted"/>
<dbReference type="Proteomes" id="UP001445335">
    <property type="component" value="Unassembled WGS sequence"/>
</dbReference>
<keyword evidence="3" id="KW-1185">Reference proteome</keyword>
<evidence type="ECO:0000313" key="3">
    <source>
        <dbReference type="Proteomes" id="UP001445335"/>
    </source>
</evidence>
<comment type="caution">
    <text evidence="2">The sequence shown here is derived from an EMBL/GenBank/DDBJ whole genome shotgun (WGS) entry which is preliminary data.</text>
</comment>
<dbReference type="EMBL" id="JALJOU010000028">
    <property type="protein sequence ID" value="KAK9835359.1"/>
    <property type="molecule type" value="Genomic_DNA"/>
</dbReference>
<keyword evidence="1" id="KW-0472">Membrane</keyword>
<dbReference type="AlphaFoldDB" id="A0AAW1RNP4"/>
<gene>
    <name evidence="2" type="ORF">WJX81_004613</name>
</gene>
<keyword evidence="1" id="KW-1133">Transmembrane helix</keyword>
<accession>A0AAW1RNP4</accession>
<feature type="transmembrane region" description="Helical" evidence="1">
    <location>
        <begin position="59"/>
        <end position="82"/>
    </location>
</feature>
<evidence type="ECO:0000256" key="1">
    <source>
        <dbReference type="SAM" id="Phobius"/>
    </source>
</evidence>
<evidence type="ECO:0000313" key="2">
    <source>
        <dbReference type="EMBL" id="KAK9835359.1"/>
    </source>
</evidence>
<keyword evidence="1" id="KW-0812">Transmembrane</keyword>
<protein>
    <submittedName>
        <fullName evidence="2">Uncharacterized protein</fullName>
    </submittedName>
</protein>
<organism evidence="2 3">
    <name type="scientific">Elliptochloris bilobata</name>
    <dbReference type="NCBI Taxonomy" id="381761"/>
    <lineage>
        <taxon>Eukaryota</taxon>
        <taxon>Viridiplantae</taxon>
        <taxon>Chlorophyta</taxon>
        <taxon>core chlorophytes</taxon>
        <taxon>Trebouxiophyceae</taxon>
        <taxon>Trebouxiophyceae incertae sedis</taxon>
        <taxon>Elliptochloris clade</taxon>
        <taxon>Elliptochloris</taxon>
    </lineage>
</organism>